<dbReference type="InterPro" id="IPR050993">
    <property type="entry name" value="Isochorismatase_domain"/>
</dbReference>
<dbReference type="SUPFAM" id="SSF52499">
    <property type="entry name" value="Isochorismatase-like hydrolases"/>
    <property type="match status" value="1"/>
</dbReference>
<dbReference type="AlphaFoldDB" id="A0A8S3Z7A5"/>
<protein>
    <recommendedName>
        <fullName evidence="2">Isochorismatase-like domain-containing protein</fullName>
    </recommendedName>
</protein>
<dbReference type="InterPro" id="IPR036380">
    <property type="entry name" value="Isochorismatase-like_sf"/>
</dbReference>
<dbReference type="PANTHER" id="PTHR14119:SF3">
    <property type="entry name" value="ISOCHORISMATASE DOMAIN-CONTAINING PROTEIN 2"/>
    <property type="match status" value="1"/>
</dbReference>
<dbReference type="OrthoDB" id="269496at2759"/>
<evidence type="ECO:0000259" key="2">
    <source>
        <dbReference type="Pfam" id="PF00857"/>
    </source>
</evidence>
<sequence>MASRQIGKVALKNSALFICDLQEKFSNTVKYFPQITAVAGRLLAAAEALHMPVIVTEQYPKGLGHTVPLLNVIHHKVFPKTAFSMLVPDVQEELEKHKDIKSVVLCGIETHVCIQQTVLDLLENDYDVHVVVDACSSRSQVDRMYGFQRIQQAGAHLTTCESIILGLVQDSSNPRFKSIKKLIYDVAPDSGLVPGVAESTV</sequence>
<dbReference type="PANTHER" id="PTHR14119">
    <property type="entry name" value="HYDROLASE"/>
    <property type="match status" value="1"/>
</dbReference>
<reference evidence="3" key="1">
    <citation type="submission" date="2021-04" db="EMBL/GenBank/DDBJ databases">
        <authorList>
            <consortium name="Molecular Ecology Group"/>
        </authorList>
    </citation>
    <scope>NUCLEOTIDE SEQUENCE</scope>
</reference>
<accession>A0A8S3Z7A5</accession>
<evidence type="ECO:0000313" key="4">
    <source>
        <dbReference type="Proteomes" id="UP000678393"/>
    </source>
</evidence>
<name>A0A8S3Z7A5_9EUPU</name>
<evidence type="ECO:0000313" key="3">
    <source>
        <dbReference type="EMBL" id="CAG5122776.1"/>
    </source>
</evidence>
<gene>
    <name evidence="3" type="ORF">CUNI_LOCUS8334</name>
</gene>
<dbReference type="EMBL" id="CAJHNH020001362">
    <property type="protein sequence ID" value="CAG5122776.1"/>
    <property type="molecule type" value="Genomic_DNA"/>
</dbReference>
<comment type="similarity">
    <text evidence="1">Belongs to the isochorismatase family.</text>
</comment>
<proteinExistence type="inferred from homology"/>
<dbReference type="CDD" id="cd01012">
    <property type="entry name" value="YcaC_related"/>
    <property type="match status" value="1"/>
</dbReference>
<feature type="domain" description="Isochorismatase-like" evidence="2">
    <location>
        <begin position="14"/>
        <end position="161"/>
    </location>
</feature>
<keyword evidence="4" id="KW-1185">Reference proteome</keyword>
<dbReference type="InterPro" id="IPR000868">
    <property type="entry name" value="Isochorismatase-like_dom"/>
</dbReference>
<comment type="caution">
    <text evidence="3">The sequence shown here is derived from an EMBL/GenBank/DDBJ whole genome shotgun (WGS) entry which is preliminary data.</text>
</comment>
<dbReference type="Gene3D" id="3.40.50.850">
    <property type="entry name" value="Isochorismatase-like"/>
    <property type="match status" value="1"/>
</dbReference>
<dbReference type="Pfam" id="PF00857">
    <property type="entry name" value="Isochorismatase"/>
    <property type="match status" value="1"/>
</dbReference>
<evidence type="ECO:0000256" key="1">
    <source>
        <dbReference type="ARBA" id="ARBA00006336"/>
    </source>
</evidence>
<dbReference type="Proteomes" id="UP000678393">
    <property type="component" value="Unassembled WGS sequence"/>
</dbReference>
<organism evidence="3 4">
    <name type="scientific">Candidula unifasciata</name>
    <dbReference type="NCBI Taxonomy" id="100452"/>
    <lineage>
        <taxon>Eukaryota</taxon>
        <taxon>Metazoa</taxon>
        <taxon>Spiralia</taxon>
        <taxon>Lophotrochozoa</taxon>
        <taxon>Mollusca</taxon>
        <taxon>Gastropoda</taxon>
        <taxon>Heterobranchia</taxon>
        <taxon>Euthyneura</taxon>
        <taxon>Panpulmonata</taxon>
        <taxon>Eupulmonata</taxon>
        <taxon>Stylommatophora</taxon>
        <taxon>Helicina</taxon>
        <taxon>Helicoidea</taxon>
        <taxon>Geomitridae</taxon>
        <taxon>Candidula</taxon>
    </lineage>
</organism>
<dbReference type="FunFam" id="3.40.50.850:FF:000001">
    <property type="entry name" value="Isochorismatase domain-containing protein 1"/>
    <property type="match status" value="1"/>
</dbReference>